<feature type="transmembrane region" description="Helical" evidence="1">
    <location>
        <begin position="51"/>
        <end position="73"/>
    </location>
</feature>
<evidence type="ECO:0000313" key="3">
    <source>
        <dbReference type="Proteomes" id="UP001275315"/>
    </source>
</evidence>
<keyword evidence="1" id="KW-0472">Membrane</keyword>
<name>A0ABU5CTS0_9BACI</name>
<dbReference type="Proteomes" id="UP001275315">
    <property type="component" value="Unassembled WGS sequence"/>
</dbReference>
<feature type="transmembrane region" description="Helical" evidence="1">
    <location>
        <begin position="139"/>
        <end position="157"/>
    </location>
</feature>
<dbReference type="InterPro" id="IPR053824">
    <property type="entry name" value="DUF7010"/>
</dbReference>
<accession>A0ABU5CTS0</accession>
<gene>
    <name evidence="2" type="ORF">RWD45_15725</name>
</gene>
<dbReference type="EMBL" id="JAWDIQ010000002">
    <property type="protein sequence ID" value="MDY0409753.1"/>
    <property type="molecule type" value="Genomic_DNA"/>
</dbReference>
<dbReference type="Pfam" id="PF22765">
    <property type="entry name" value="DUF7010"/>
    <property type="match status" value="1"/>
</dbReference>
<protein>
    <recommendedName>
        <fullName evidence="4">DUF308 domain-containing protein</fullName>
    </recommendedName>
</protein>
<reference evidence="2 3" key="1">
    <citation type="submission" date="2023-10" db="EMBL/GenBank/DDBJ databases">
        <title>Virgibacillus soli CC-YMP-6 genome.</title>
        <authorList>
            <person name="Miliotis G."/>
            <person name="Sengupta P."/>
            <person name="Hameed A."/>
            <person name="Chuvochina M."/>
            <person name="Mcdonagh F."/>
            <person name="Simpson A.C."/>
            <person name="Singh N.K."/>
            <person name="Rekha P.D."/>
            <person name="Raman K."/>
            <person name="Hugenholtz P."/>
            <person name="Venkateswaran K."/>
        </authorList>
    </citation>
    <scope>NUCLEOTIDE SEQUENCE [LARGE SCALE GENOMIC DNA]</scope>
    <source>
        <strain evidence="2 3">CC-YMP-6</strain>
    </source>
</reference>
<proteinExistence type="predicted"/>
<keyword evidence="1" id="KW-1133">Transmembrane helix</keyword>
<organism evidence="2 3">
    <name type="scientific">Paracerasibacillus soli</name>
    <dbReference type="NCBI Taxonomy" id="480284"/>
    <lineage>
        <taxon>Bacteria</taxon>
        <taxon>Bacillati</taxon>
        <taxon>Bacillota</taxon>
        <taxon>Bacilli</taxon>
        <taxon>Bacillales</taxon>
        <taxon>Bacillaceae</taxon>
        <taxon>Paracerasibacillus</taxon>
    </lineage>
</organism>
<evidence type="ECO:0008006" key="4">
    <source>
        <dbReference type="Google" id="ProtNLM"/>
    </source>
</evidence>
<comment type="caution">
    <text evidence="2">The sequence shown here is derived from an EMBL/GenBank/DDBJ whole genome shotgun (WGS) entry which is preliminary data.</text>
</comment>
<keyword evidence="3" id="KW-1185">Reference proteome</keyword>
<feature type="transmembrane region" description="Helical" evidence="1">
    <location>
        <begin position="163"/>
        <end position="181"/>
    </location>
</feature>
<keyword evidence="1" id="KW-0812">Transmembrane</keyword>
<feature type="transmembrane region" description="Helical" evidence="1">
    <location>
        <begin position="25"/>
        <end position="45"/>
    </location>
</feature>
<evidence type="ECO:0000313" key="2">
    <source>
        <dbReference type="EMBL" id="MDY0409753.1"/>
    </source>
</evidence>
<feature type="transmembrane region" description="Helical" evidence="1">
    <location>
        <begin position="113"/>
        <end position="132"/>
    </location>
</feature>
<dbReference type="RefSeq" id="WP_320380546.1">
    <property type="nucleotide sequence ID" value="NZ_JAWDIQ010000002.1"/>
</dbReference>
<evidence type="ECO:0000256" key="1">
    <source>
        <dbReference type="SAM" id="Phobius"/>
    </source>
</evidence>
<feature type="transmembrane region" description="Helical" evidence="1">
    <location>
        <begin position="85"/>
        <end position="107"/>
    </location>
</feature>
<sequence>MTNTNEEKLNVIEAKEDLIGHTKKGVTMIYVGTAYWLLMGVLGFIDMHINLLGLFYLIGAGMIFPLSIFVASLCKIDIFAQDNPLSNMSGVLGAMQILFAPILILIFMEQIEWLPFFIAILTGAHFLPFHALYNSKAYIFLPVAVIAFSSLVGFALMEHVYTILPFGLCAIYLITTIILISENRKQTTSIKQSAS</sequence>